<feature type="region of interest" description="Disordered" evidence="4">
    <location>
        <begin position="288"/>
        <end position="307"/>
    </location>
</feature>
<evidence type="ECO:0000313" key="5">
    <source>
        <dbReference type="EMBL" id="KDQ18476.1"/>
    </source>
</evidence>
<dbReference type="Gene3D" id="3.40.50.10490">
    <property type="entry name" value="Glucose-6-phosphate isomerase like protein, domain 1"/>
    <property type="match status" value="1"/>
</dbReference>
<dbReference type="EMBL" id="KL198021">
    <property type="protein sequence ID" value="KDQ18476.1"/>
    <property type="molecule type" value="Genomic_DNA"/>
</dbReference>
<dbReference type="GO" id="GO:0006412">
    <property type="term" value="P:translation"/>
    <property type="evidence" value="ECO:0007669"/>
    <property type="project" value="InterPro"/>
</dbReference>
<dbReference type="FunCoup" id="A0A067N3Y4">
    <property type="interactions" value="183"/>
</dbReference>
<dbReference type="InterPro" id="IPR005706">
    <property type="entry name" value="Ribosomal_uS2_bac/mit/plastid"/>
</dbReference>
<dbReference type="PROSITE" id="PS00962">
    <property type="entry name" value="RIBOSOMAL_S2_1"/>
    <property type="match status" value="1"/>
</dbReference>
<dbReference type="InterPro" id="IPR001865">
    <property type="entry name" value="Ribosomal_uS2"/>
</dbReference>
<dbReference type="GO" id="GO:0005763">
    <property type="term" value="C:mitochondrial small ribosomal subunit"/>
    <property type="evidence" value="ECO:0007669"/>
    <property type="project" value="TreeGrafter"/>
</dbReference>
<dbReference type="InParanoid" id="A0A067N3Y4"/>
<dbReference type="OrthoDB" id="2320368at2759"/>
<keyword evidence="6" id="KW-1185">Reference proteome</keyword>
<evidence type="ECO:0000256" key="3">
    <source>
        <dbReference type="ARBA" id="ARBA00023274"/>
    </source>
</evidence>
<protein>
    <recommendedName>
        <fullName evidence="7">Ribosomal protein S2</fullName>
    </recommendedName>
</protein>
<dbReference type="Proteomes" id="UP000027195">
    <property type="component" value="Unassembled WGS sequence"/>
</dbReference>
<reference evidence="6" key="1">
    <citation type="journal article" date="2014" name="Proc. Natl. Acad. Sci. U.S.A.">
        <title>Extensive sampling of basidiomycete genomes demonstrates inadequacy of the white-rot/brown-rot paradigm for wood decay fungi.</title>
        <authorList>
            <person name="Riley R."/>
            <person name="Salamov A.A."/>
            <person name="Brown D.W."/>
            <person name="Nagy L.G."/>
            <person name="Floudas D."/>
            <person name="Held B.W."/>
            <person name="Levasseur A."/>
            <person name="Lombard V."/>
            <person name="Morin E."/>
            <person name="Otillar R."/>
            <person name="Lindquist E.A."/>
            <person name="Sun H."/>
            <person name="LaButti K.M."/>
            <person name="Schmutz J."/>
            <person name="Jabbour D."/>
            <person name="Luo H."/>
            <person name="Baker S.E."/>
            <person name="Pisabarro A.G."/>
            <person name="Walton J.D."/>
            <person name="Blanchette R.A."/>
            <person name="Henrissat B."/>
            <person name="Martin F."/>
            <person name="Cullen D."/>
            <person name="Hibbett D.S."/>
            <person name="Grigoriev I.V."/>
        </authorList>
    </citation>
    <scope>NUCLEOTIDE SEQUENCE [LARGE SCALE GENOMIC DNA]</scope>
    <source>
        <strain evidence="6">FD-172 SS1</strain>
    </source>
</reference>
<feature type="compositionally biased region" description="Basic and acidic residues" evidence="4">
    <location>
        <begin position="288"/>
        <end position="298"/>
    </location>
</feature>
<accession>A0A067N3Y4</accession>
<dbReference type="AlphaFoldDB" id="A0A067N3Y4"/>
<keyword evidence="2" id="KW-0689">Ribosomal protein</keyword>
<dbReference type="InterPro" id="IPR018130">
    <property type="entry name" value="Ribosomal_uS2_CS"/>
</dbReference>
<gene>
    <name evidence="5" type="ORF">BOTBODRAFT_171313</name>
</gene>
<proteinExistence type="inferred from homology"/>
<dbReference type="Pfam" id="PF00318">
    <property type="entry name" value="Ribosomal_S2"/>
    <property type="match status" value="2"/>
</dbReference>
<dbReference type="PRINTS" id="PR00395">
    <property type="entry name" value="RIBOSOMALS2"/>
</dbReference>
<dbReference type="InterPro" id="IPR023591">
    <property type="entry name" value="Ribosomal_uS2_flav_dom_sf"/>
</dbReference>
<organism evidence="5 6">
    <name type="scientific">Botryobasidium botryosum (strain FD-172 SS1)</name>
    <dbReference type="NCBI Taxonomy" id="930990"/>
    <lineage>
        <taxon>Eukaryota</taxon>
        <taxon>Fungi</taxon>
        <taxon>Dikarya</taxon>
        <taxon>Basidiomycota</taxon>
        <taxon>Agaricomycotina</taxon>
        <taxon>Agaricomycetes</taxon>
        <taxon>Cantharellales</taxon>
        <taxon>Botryobasidiaceae</taxon>
        <taxon>Botryobasidium</taxon>
    </lineage>
</organism>
<dbReference type="HAMAP" id="MF_00291_B">
    <property type="entry name" value="Ribosomal_uS2_B"/>
    <property type="match status" value="1"/>
</dbReference>
<dbReference type="CDD" id="cd01425">
    <property type="entry name" value="RPS2"/>
    <property type="match status" value="1"/>
</dbReference>
<dbReference type="PANTHER" id="PTHR12534">
    <property type="entry name" value="30S RIBOSOMAL PROTEIN S2 PROKARYOTIC AND ORGANELLAR"/>
    <property type="match status" value="1"/>
</dbReference>
<evidence type="ECO:0008006" key="7">
    <source>
        <dbReference type="Google" id="ProtNLM"/>
    </source>
</evidence>
<evidence type="ECO:0000313" key="6">
    <source>
        <dbReference type="Proteomes" id="UP000027195"/>
    </source>
</evidence>
<evidence type="ECO:0000256" key="1">
    <source>
        <dbReference type="ARBA" id="ARBA00006242"/>
    </source>
</evidence>
<dbReference type="PANTHER" id="PTHR12534:SF0">
    <property type="entry name" value="SMALL RIBOSOMAL SUBUNIT PROTEIN US2M"/>
    <property type="match status" value="1"/>
</dbReference>
<sequence length="307" mass="33193">MSLRAAAAPSLKTAASAPRRALFSTSRSLFSEVAPETEPSAQSEFPTLSTKPLPRAVRKEIISHFTNLGSTQTRGNSFQPHHPLHRPASPHSLTLSALVASGAHIGHARALTRPSFIPYTYGHRAGVTIINLDHTLPLLRRAANVTRAIAQANGTVLFVGTTDALRPAVRKAAERMGPNGFHVGTKWLPGTLTNAVELFGPATIKSHSVKPDLVVFLNPAQNLHAIRECAIARIPTIGIIDSDVDPRIVMYPIPANDESIRTAELVAGVISIAGREGVEIWQRSVQEKAKADRRRDLNNEISEPQDQ</sequence>
<dbReference type="STRING" id="930990.A0A067N3Y4"/>
<dbReference type="SUPFAM" id="SSF52313">
    <property type="entry name" value="Ribosomal protein S2"/>
    <property type="match status" value="1"/>
</dbReference>
<dbReference type="GO" id="GO:0003735">
    <property type="term" value="F:structural constituent of ribosome"/>
    <property type="evidence" value="ECO:0007669"/>
    <property type="project" value="InterPro"/>
</dbReference>
<evidence type="ECO:0000256" key="4">
    <source>
        <dbReference type="SAM" id="MobiDB-lite"/>
    </source>
</evidence>
<evidence type="ECO:0000256" key="2">
    <source>
        <dbReference type="ARBA" id="ARBA00022980"/>
    </source>
</evidence>
<dbReference type="HOGENOM" id="CLU_040318_4_0_1"/>
<name>A0A067N3Y4_BOTB1</name>
<comment type="similarity">
    <text evidence="1">Belongs to the universal ribosomal protein uS2 family.</text>
</comment>
<keyword evidence="3" id="KW-0687">Ribonucleoprotein</keyword>